<dbReference type="SMR" id="A0A0R0LDY9"/>
<reference evidence="3" key="3">
    <citation type="submission" date="2018-07" db="EMBL/GenBank/DDBJ databases">
        <title>WGS assembly of Glycine max.</title>
        <authorList>
            <person name="Schmutz J."/>
            <person name="Cannon S."/>
            <person name="Schlueter J."/>
            <person name="Ma J."/>
            <person name="Mitros T."/>
            <person name="Nelson W."/>
            <person name="Hyten D."/>
            <person name="Song Q."/>
            <person name="Thelen J."/>
            <person name="Cheng J."/>
            <person name="Xu D."/>
            <person name="Hellsten U."/>
            <person name="May G."/>
            <person name="Yu Y."/>
            <person name="Sakurai T."/>
            <person name="Umezawa T."/>
            <person name="Bhattacharyya M."/>
            <person name="Sandhu D."/>
            <person name="Valliyodan B."/>
            <person name="Lindquist E."/>
            <person name="Peto M."/>
            <person name="Grant D."/>
            <person name="Shu S."/>
            <person name="Goodstein D."/>
            <person name="Barry K."/>
            <person name="Futrell-Griggs M."/>
            <person name="Abernathy B."/>
            <person name="Du J."/>
            <person name="Tian Z."/>
            <person name="Zhu L."/>
            <person name="Gill N."/>
            <person name="Joshi T."/>
            <person name="Libault M."/>
            <person name="Sethuraman A."/>
            <person name="Zhang X."/>
            <person name="Shinozaki K."/>
            <person name="Nguyen H."/>
            <person name="Wing R."/>
            <person name="Cregan P."/>
            <person name="Specht J."/>
            <person name="Grimwood J."/>
            <person name="Rokhsar D."/>
            <person name="Stacey G."/>
            <person name="Shoemaker R."/>
            <person name="Jackson S."/>
        </authorList>
    </citation>
    <scope>NUCLEOTIDE SEQUENCE</scope>
    <source>
        <tissue evidence="3">Callus</tissue>
    </source>
</reference>
<dbReference type="PANTHER" id="PTHR43575:SF1">
    <property type="entry name" value="PROTEIN ABCI7, CHLOROPLASTIC"/>
    <property type="match status" value="1"/>
</dbReference>
<dbReference type="PANTHER" id="PTHR43575">
    <property type="entry name" value="PROTEIN ABCI7, CHLOROPLASTIC"/>
    <property type="match status" value="1"/>
</dbReference>
<keyword evidence="1" id="KW-0732">Signal</keyword>
<proteinExistence type="predicted"/>
<dbReference type="Gramene" id="KRH77216">
    <property type="protein sequence ID" value="KRH77216"/>
    <property type="gene ID" value="GLYMA_01G199500"/>
</dbReference>
<evidence type="ECO:0000313" key="4">
    <source>
        <dbReference type="EnsemblPlants" id="KRH77216"/>
    </source>
</evidence>
<keyword evidence="5" id="KW-1185">Reference proteome</keyword>
<feature type="chain" id="PRO_5014522403" description="SUF system FeS cluster assembly SufBD core domain-containing protein" evidence="1">
    <location>
        <begin position="25"/>
        <end position="300"/>
    </location>
</feature>
<dbReference type="GO" id="GO:0016226">
    <property type="term" value="P:iron-sulfur cluster assembly"/>
    <property type="evidence" value="ECO:0000318"/>
    <property type="project" value="GO_Central"/>
</dbReference>
<dbReference type="Proteomes" id="UP000008827">
    <property type="component" value="Chromosome 1"/>
</dbReference>
<dbReference type="EMBL" id="CM000834">
    <property type="protein sequence ID" value="KRH77216.1"/>
    <property type="molecule type" value="Genomic_DNA"/>
</dbReference>
<reference evidence="4" key="2">
    <citation type="submission" date="2018-02" db="UniProtKB">
        <authorList>
            <consortium name="EnsemblPlants"/>
        </authorList>
    </citation>
    <scope>IDENTIFICATION</scope>
    <source>
        <strain evidence="4">Williams 82</strain>
    </source>
</reference>
<dbReference type="PaxDb" id="3847-GLYMA01G40770.1"/>
<feature type="signal peptide" evidence="1">
    <location>
        <begin position="1"/>
        <end position="24"/>
    </location>
</feature>
<dbReference type="GO" id="GO:1990229">
    <property type="term" value="C:iron-sulfur cluster assembly complex"/>
    <property type="evidence" value="ECO:0000318"/>
    <property type="project" value="GO_Central"/>
</dbReference>
<feature type="domain" description="SUF system FeS cluster assembly SufBD core" evidence="2">
    <location>
        <begin position="63"/>
        <end position="261"/>
    </location>
</feature>
<organism evidence="3">
    <name type="scientific">Glycine max</name>
    <name type="common">Soybean</name>
    <name type="synonym">Glycine hispida</name>
    <dbReference type="NCBI Taxonomy" id="3847"/>
    <lineage>
        <taxon>Eukaryota</taxon>
        <taxon>Viridiplantae</taxon>
        <taxon>Streptophyta</taxon>
        <taxon>Embryophyta</taxon>
        <taxon>Tracheophyta</taxon>
        <taxon>Spermatophyta</taxon>
        <taxon>Magnoliopsida</taxon>
        <taxon>eudicotyledons</taxon>
        <taxon>Gunneridae</taxon>
        <taxon>Pentapetalae</taxon>
        <taxon>rosids</taxon>
        <taxon>fabids</taxon>
        <taxon>Fabales</taxon>
        <taxon>Fabaceae</taxon>
        <taxon>Papilionoideae</taxon>
        <taxon>50 kb inversion clade</taxon>
        <taxon>NPAAA clade</taxon>
        <taxon>indigoferoid/millettioid clade</taxon>
        <taxon>Phaseoleae</taxon>
        <taxon>Glycine</taxon>
        <taxon>Glycine subgen. Soja</taxon>
    </lineage>
</organism>
<evidence type="ECO:0000313" key="5">
    <source>
        <dbReference type="Proteomes" id="UP000008827"/>
    </source>
</evidence>
<dbReference type="EnsemblPlants" id="KRH77216">
    <property type="protein sequence ID" value="KRH77216"/>
    <property type="gene ID" value="GLYMA_01G199500"/>
</dbReference>
<sequence>MDMELSFLVLRRLLLLCTFPNGDLFWSINGIAAPDLTLVYIPEGCHVDIPIHLDYMHPPNTTTDAMQLSNPRFLVVVEKGAQANIIEEFSALKIMKMTLIGVMPAFEAVIGEGAKLTHSYIQTQSFRSAHIKWTSFLHSAYSITYELTEVSTGGKLGRCNLHIQQLGPDTVTELSTLHLSVGDQTQDLHSTLVLDHPRGYSRQLHKCIVTHSQGQAVFDGNIKVNRYAQQTDAGQLTRSLLLEPCATVNVKLNLQIVADDTARRVLVFAFGREVIDKFPYSSIRDRVGSQIKNLLDPSSN</sequence>
<accession>A0A0R0LDY9</accession>
<protein>
    <recommendedName>
        <fullName evidence="2">SUF system FeS cluster assembly SufBD core domain-containing protein</fullName>
    </recommendedName>
</protein>
<evidence type="ECO:0000259" key="2">
    <source>
        <dbReference type="Pfam" id="PF01458"/>
    </source>
</evidence>
<gene>
    <name evidence="3" type="ORF">GLYMA_01G199500</name>
</gene>
<dbReference type="InterPro" id="IPR055346">
    <property type="entry name" value="Fe-S_cluster_assembly_SufBD"/>
</dbReference>
<dbReference type="Pfam" id="PF01458">
    <property type="entry name" value="SUFBD_core"/>
    <property type="match status" value="1"/>
</dbReference>
<dbReference type="InterPro" id="IPR037284">
    <property type="entry name" value="SUF_FeS_clus_asmbl_SufBD_sf"/>
</dbReference>
<dbReference type="InterPro" id="IPR000825">
    <property type="entry name" value="SUF_FeS_clus_asmbl_SufBD_core"/>
</dbReference>
<dbReference type="SUPFAM" id="SSF101960">
    <property type="entry name" value="Stabilizer of iron transporter SufD"/>
    <property type="match status" value="1"/>
</dbReference>
<dbReference type="STRING" id="3847.A0A0R0LDY9"/>
<evidence type="ECO:0000313" key="3">
    <source>
        <dbReference type="EMBL" id="KRH77216.1"/>
    </source>
</evidence>
<dbReference type="GO" id="GO:0009536">
    <property type="term" value="C:plastid"/>
    <property type="evidence" value="ECO:0000318"/>
    <property type="project" value="GO_Central"/>
</dbReference>
<dbReference type="InParanoid" id="A0A0R0LDY9"/>
<name>A0A0R0LDY9_SOYBN</name>
<reference evidence="3 4" key="1">
    <citation type="journal article" date="2010" name="Nature">
        <title>Genome sequence of the palaeopolyploid soybean.</title>
        <authorList>
            <person name="Schmutz J."/>
            <person name="Cannon S.B."/>
            <person name="Schlueter J."/>
            <person name="Ma J."/>
            <person name="Mitros T."/>
            <person name="Nelson W."/>
            <person name="Hyten D.L."/>
            <person name="Song Q."/>
            <person name="Thelen J.J."/>
            <person name="Cheng J."/>
            <person name="Xu D."/>
            <person name="Hellsten U."/>
            <person name="May G.D."/>
            <person name="Yu Y."/>
            <person name="Sakurai T."/>
            <person name="Umezawa T."/>
            <person name="Bhattacharyya M.K."/>
            <person name="Sandhu D."/>
            <person name="Valliyodan B."/>
            <person name="Lindquist E."/>
            <person name="Peto M."/>
            <person name="Grant D."/>
            <person name="Shu S."/>
            <person name="Goodstein D."/>
            <person name="Barry K."/>
            <person name="Futrell-Griggs M."/>
            <person name="Abernathy B."/>
            <person name="Du J."/>
            <person name="Tian Z."/>
            <person name="Zhu L."/>
            <person name="Gill N."/>
            <person name="Joshi T."/>
            <person name="Libault M."/>
            <person name="Sethuraman A."/>
            <person name="Zhang X.-C."/>
            <person name="Shinozaki K."/>
            <person name="Nguyen H.T."/>
            <person name="Wing R.A."/>
            <person name="Cregan P."/>
            <person name="Specht J."/>
            <person name="Grimwood J."/>
            <person name="Rokhsar D."/>
            <person name="Stacey G."/>
            <person name="Shoemaker R.C."/>
            <person name="Jackson S.A."/>
        </authorList>
    </citation>
    <scope>NUCLEOTIDE SEQUENCE [LARGE SCALE GENOMIC DNA]</scope>
    <source>
        <strain evidence="4">cv. Williams 82</strain>
        <tissue evidence="3">Callus</tissue>
    </source>
</reference>
<dbReference type="AlphaFoldDB" id="A0A0R0LDY9"/>
<dbReference type="OrthoDB" id="2510at2759"/>
<evidence type="ECO:0000256" key="1">
    <source>
        <dbReference type="SAM" id="SignalP"/>
    </source>
</evidence>